<protein>
    <submittedName>
        <fullName evidence="3">Biotin--[acetyl-CoA-carboxylase] ligase</fullName>
    </submittedName>
</protein>
<dbReference type="PANTHER" id="PTHR12835">
    <property type="entry name" value="BIOTIN PROTEIN LIGASE"/>
    <property type="match status" value="1"/>
</dbReference>
<dbReference type="SUPFAM" id="SSF55681">
    <property type="entry name" value="Class II aaRS and biotin synthetases"/>
    <property type="match status" value="1"/>
</dbReference>
<dbReference type="InterPro" id="IPR004408">
    <property type="entry name" value="Biotin_CoA_COase_ligase"/>
</dbReference>
<dbReference type="PANTHER" id="PTHR12835:SF5">
    <property type="entry name" value="BIOTIN--PROTEIN LIGASE"/>
    <property type="match status" value="1"/>
</dbReference>
<name>A0A1W6JZI8_9CREN</name>
<dbReference type="STRING" id="282676.B6F84_06390"/>
<accession>A0A1W6JZI8</accession>
<reference evidence="3 4" key="1">
    <citation type="submission" date="2017-03" db="EMBL/GenBank/DDBJ databases">
        <title>Sulfur activation and transportation mechanism of thermophilic Archaea Acidianus manzaensis YN-25.</title>
        <authorList>
            <person name="Ma Y."/>
            <person name="Yang Y."/>
            <person name="Xia J."/>
        </authorList>
    </citation>
    <scope>NUCLEOTIDE SEQUENCE [LARGE SCALE GENOMIC DNA]</scope>
    <source>
        <strain evidence="3 4">YN-25</strain>
    </source>
</reference>
<feature type="domain" description="BPL/LPL catalytic" evidence="2">
    <location>
        <begin position="1"/>
        <end position="168"/>
    </location>
</feature>
<dbReference type="GO" id="GO:0004077">
    <property type="term" value="F:biotin--[biotin carboxyl-carrier protein] ligase activity"/>
    <property type="evidence" value="ECO:0007669"/>
    <property type="project" value="InterPro"/>
</dbReference>
<dbReference type="GO" id="GO:0005737">
    <property type="term" value="C:cytoplasm"/>
    <property type="evidence" value="ECO:0007669"/>
    <property type="project" value="TreeGrafter"/>
</dbReference>
<evidence type="ECO:0000256" key="1">
    <source>
        <dbReference type="ARBA" id="ARBA00022598"/>
    </source>
</evidence>
<dbReference type="RefSeq" id="WP_148691478.1">
    <property type="nucleotide sequence ID" value="NZ_CP020477.1"/>
</dbReference>
<organism evidence="3 4">
    <name type="scientific">Acidianus manzaensis</name>
    <dbReference type="NCBI Taxonomy" id="282676"/>
    <lineage>
        <taxon>Archaea</taxon>
        <taxon>Thermoproteota</taxon>
        <taxon>Thermoprotei</taxon>
        <taxon>Sulfolobales</taxon>
        <taxon>Sulfolobaceae</taxon>
        <taxon>Acidianus</taxon>
    </lineage>
</organism>
<dbReference type="CDD" id="cd16442">
    <property type="entry name" value="BPL"/>
    <property type="match status" value="1"/>
</dbReference>
<gene>
    <name evidence="3" type="ORF">B6F84_06390</name>
</gene>
<dbReference type="NCBIfam" id="TIGR00121">
    <property type="entry name" value="birA_ligase"/>
    <property type="match status" value="1"/>
</dbReference>
<dbReference type="OrthoDB" id="46252at2157"/>
<keyword evidence="1 3" id="KW-0436">Ligase</keyword>
<dbReference type="Proteomes" id="UP000193404">
    <property type="component" value="Chromosome"/>
</dbReference>
<evidence type="ECO:0000313" key="3">
    <source>
        <dbReference type="EMBL" id="ARM75703.1"/>
    </source>
</evidence>
<dbReference type="InterPro" id="IPR045864">
    <property type="entry name" value="aa-tRNA-synth_II/BPL/LPL"/>
</dbReference>
<evidence type="ECO:0000259" key="2">
    <source>
        <dbReference type="PROSITE" id="PS51733"/>
    </source>
</evidence>
<dbReference type="GeneID" id="41590532"/>
<dbReference type="Pfam" id="PF03099">
    <property type="entry name" value="BPL_LplA_LipB"/>
    <property type="match status" value="1"/>
</dbReference>
<dbReference type="Gene3D" id="3.30.930.10">
    <property type="entry name" value="Bira Bifunctional Protein, Domain 2"/>
    <property type="match status" value="1"/>
</dbReference>
<proteinExistence type="predicted"/>
<evidence type="ECO:0000313" key="4">
    <source>
        <dbReference type="Proteomes" id="UP000193404"/>
    </source>
</evidence>
<keyword evidence="4" id="KW-1185">Reference proteome</keyword>
<dbReference type="KEGG" id="aman:B6F84_06390"/>
<dbReference type="AlphaFoldDB" id="A0A1W6JZI8"/>
<sequence>MLIFKIPKVTSTQDLAEAMHSHLFCDYVVVAEEQTNARGRYRRAWYSPKGGLWLTYVKIKFNLESIGMSTFKVGLAVRDALSKYVNSEIRWPNDVVVNDKKISGILLEGISNQSNSLFIGIGVNTNVKSFPQDIYGTSVYLETNKEINNDELLTEIITLIDKYLNIDDNETIELLNKYSSIKDRQVKITTKDNEVKVCNSMFIDKYGRLVTDCGIFEVEDILRLETQ</sequence>
<dbReference type="PROSITE" id="PS51733">
    <property type="entry name" value="BPL_LPL_CATALYTIC"/>
    <property type="match status" value="1"/>
</dbReference>
<dbReference type="InterPro" id="IPR004143">
    <property type="entry name" value="BPL_LPL_catalytic"/>
</dbReference>
<dbReference type="EMBL" id="CP020477">
    <property type="protein sequence ID" value="ARM75703.1"/>
    <property type="molecule type" value="Genomic_DNA"/>
</dbReference>